<keyword evidence="2" id="KW-1185">Reference proteome</keyword>
<gene>
    <name evidence="1" type="ORF">HPB50_020773</name>
</gene>
<name>A0ACB7RRB4_HYAAI</name>
<dbReference type="EMBL" id="CM023489">
    <property type="protein sequence ID" value="KAH6923049.1"/>
    <property type="molecule type" value="Genomic_DNA"/>
</dbReference>
<organism evidence="1 2">
    <name type="scientific">Hyalomma asiaticum</name>
    <name type="common">Tick</name>
    <dbReference type="NCBI Taxonomy" id="266040"/>
    <lineage>
        <taxon>Eukaryota</taxon>
        <taxon>Metazoa</taxon>
        <taxon>Ecdysozoa</taxon>
        <taxon>Arthropoda</taxon>
        <taxon>Chelicerata</taxon>
        <taxon>Arachnida</taxon>
        <taxon>Acari</taxon>
        <taxon>Parasitiformes</taxon>
        <taxon>Ixodida</taxon>
        <taxon>Ixodoidea</taxon>
        <taxon>Ixodidae</taxon>
        <taxon>Hyalomminae</taxon>
        <taxon>Hyalomma</taxon>
    </lineage>
</organism>
<accession>A0ACB7RRB4</accession>
<proteinExistence type="predicted"/>
<sequence length="108" mass="12041">MIDLELCASLDAANVGVFVAYGNMDVRRLLPKKVRPEAQSGRVTYLEGATLPQAVDDLLRKGPEYCLEPRSSAYKPGGAEDFLQLLLRHITWRVRAAHSLKDKLLAFD</sequence>
<protein>
    <submittedName>
        <fullName evidence="1">Uncharacterized protein</fullName>
    </submittedName>
</protein>
<evidence type="ECO:0000313" key="1">
    <source>
        <dbReference type="EMBL" id="KAH6923049.1"/>
    </source>
</evidence>
<comment type="caution">
    <text evidence="1">The sequence shown here is derived from an EMBL/GenBank/DDBJ whole genome shotgun (WGS) entry which is preliminary data.</text>
</comment>
<reference evidence="1" key="1">
    <citation type="submission" date="2020-05" db="EMBL/GenBank/DDBJ databases">
        <title>Large-scale comparative analyses of tick genomes elucidate their genetic diversity and vector capacities.</title>
        <authorList>
            <person name="Jia N."/>
            <person name="Wang J."/>
            <person name="Shi W."/>
            <person name="Du L."/>
            <person name="Sun Y."/>
            <person name="Zhan W."/>
            <person name="Jiang J."/>
            <person name="Wang Q."/>
            <person name="Zhang B."/>
            <person name="Ji P."/>
            <person name="Sakyi L.B."/>
            <person name="Cui X."/>
            <person name="Yuan T."/>
            <person name="Jiang B."/>
            <person name="Yang W."/>
            <person name="Lam T.T.-Y."/>
            <person name="Chang Q."/>
            <person name="Ding S."/>
            <person name="Wang X."/>
            <person name="Zhu J."/>
            <person name="Ruan X."/>
            <person name="Zhao L."/>
            <person name="Wei J."/>
            <person name="Que T."/>
            <person name="Du C."/>
            <person name="Cheng J."/>
            <person name="Dai P."/>
            <person name="Han X."/>
            <person name="Huang E."/>
            <person name="Gao Y."/>
            <person name="Liu J."/>
            <person name="Shao H."/>
            <person name="Ye R."/>
            <person name="Li L."/>
            <person name="Wei W."/>
            <person name="Wang X."/>
            <person name="Wang C."/>
            <person name="Yang T."/>
            <person name="Huo Q."/>
            <person name="Li W."/>
            <person name="Guo W."/>
            <person name="Chen H."/>
            <person name="Zhou L."/>
            <person name="Ni X."/>
            <person name="Tian J."/>
            <person name="Zhou Y."/>
            <person name="Sheng Y."/>
            <person name="Liu T."/>
            <person name="Pan Y."/>
            <person name="Xia L."/>
            <person name="Li J."/>
            <person name="Zhao F."/>
            <person name="Cao W."/>
        </authorList>
    </citation>
    <scope>NUCLEOTIDE SEQUENCE</scope>
    <source>
        <strain evidence="1">Hyas-2018</strain>
    </source>
</reference>
<evidence type="ECO:0000313" key="2">
    <source>
        <dbReference type="Proteomes" id="UP000821845"/>
    </source>
</evidence>
<dbReference type="Proteomes" id="UP000821845">
    <property type="component" value="Chromosome 9"/>
</dbReference>